<reference evidence="2" key="1">
    <citation type="journal article" date="2019" name="Int. J. Syst. Evol. Microbiol.">
        <title>The Global Catalogue of Microorganisms (GCM) 10K type strain sequencing project: providing services to taxonomists for standard genome sequencing and annotation.</title>
        <authorList>
            <consortium name="The Broad Institute Genomics Platform"/>
            <consortium name="The Broad Institute Genome Sequencing Center for Infectious Disease"/>
            <person name="Wu L."/>
            <person name="Ma J."/>
        </authorList>
    </citation>
    <scope>NUCLEOTIDE SEQUENCE [LARGE SCALE GENOMIC DNA]</scope>
    <source>
        <strain evidence="2">JCM 19635</strain>
    </source>
</reference>
<dbReference type="Proteomes" id="UP001596513">
    <property type="component" value="Unassembled WGS sequence"/>
</dbReference>
<proteinExistence type="predicted"/>
<protein>
    <recommendedName>
        <fullName evidence="3">TonB-dependent receptor</fullName>
    </recommendedName>
</protein>
<accession>A0ABW2U349</accession>
<dbReference type="RefSeq" id="WP_380202789.1">
    <property type="nucleotide sequence ID" value="NZ_JBHTEK010000001.1"/>
</dbReference>
<evidence type="ECO:0000313" key="1">
    <source>
        <dbReference type="EMBL" id="MFC7667898.1"/>
    </source>
</evidence>
<evidence type="ECO:0008006" key="3">
    <source>
        <dbReference type="Google" id="ProtNLM"/>
    </source>
</evidence>
<comment type="caution">
    <text evidence="1">The sequence shown here is derived from an EMBL/GenBank/DDBJ whole genome shotgun (WGS) entry which is preliminary data.</text>
</comment>
<sequence length="217" mass="23633">MGQPYGVILGQKKATAPDGQYLINGKTGLWEPELSAQVTADPNVDWQGGVTNSMSYKGVSFSFLVDAIVGGDILSFTQAAYRNAGMLKETGKDRELPRIIPGVIKNADGTYRPNNIQIDAQSFWSNQGLQSELSIFDGTHYTLREVSLGYTLPKGLLERTPFGNVSLSLSGRNLFYIAPNANFFPEVNTQGAGNIRSLDLQGPPSVRSYGAYLRFTL</sequence>
<dbReference type="EMBL" id="JBHTEK010000001">
    <property type="protein sequence ID" value="MFC7667898.1"/>
    <property type="molecule type" value="Genomic_DNA"/>
</dbReference>
<keyword evidence="2" id="KW-1185">Reference proteome</keyword>
<dbReference type="SUPFAM" id="SSF56935">
    <property type="entry name" value="Porins"/>
    <property type="match status" value="1"/>
</dbReference>
<gene>
    <name evidence="1" type="ORF">ACFQT0_11240</name>
</gene>
<organism evidence="1 2">
    <name type="scientific">Hymenobacter humi</name>
    <dbReference type="NCBI Taxonomy" id="1411620"/>
    <lineage>
        <taxon>Bacteria</taxon>
        <taxon>Pseudomonadati</taxon>
        <taxon>Bacteroidota</taxon>
        <taxon>Cytophagia</taxon>
        <taxon>Cytophagales</taxon>
        <taxon>Hymenobacteraceae</taxon>
        <taxon>Hymenobacter</taxon>
    </lineage>
</organism>
<evidence type="ECO:0000313" key="2">
    <source>
        <dbReference type="Proteomes" id="UP001596513"/>
    </source>
</evidence>
<name>A0ABW2U349_9BACT</name>